<protein>
    <submittedName>
        <fullName evidence="2">Uncharacterized protein</fullName>
    </submittedName>
</protein>
<dbReference type="Proteomes" id="UP000694391">
    <property type="component" value="Unplaced"/>
</dbReference>
<accession>A0A8C0KAZ5</accession>
<dbReference type="Ensembl" id="ENSCAFT00020014246.1">
    <property type="protein sequence ID" value="ENSCAFP00020012344.1"/>
    <property type="gene ID" value="ENSCAFG00020009939.1"/>
</dbReference>
<evidence type="ECO:0000313" key="2">
    <source>
        <dbReference type="Ensembl" id="ENSCAFP00020012344.1"/>
    </source>
</evidence>
<proteinExistence type="predicted"/>
<organism evidence="2 3">
    <name type="scientific">Canis lupus dingo</name>
    <name type="common">dingo</name>
    <dbReference type="NCBI Taxonomy" id="286419"/>
    <lineage>
        <taxon>Eukaryota</taxon>
        <taxon>Metazoa</taxon>
        <taxon>Chordata</taxon>
        <taxon>Craniata</taxon>
        <taxon>Vertebrata</taxon>
        <taxon>Euteleostomi</taxon>
        <taxon>Mammalia</taxon>
        <taxon>Eutheria</taxon>
        <taxon>Laurasiatheria</taxon>
        <taxon>Carnivora</taxon>
        <taxon>Caniformia</taxon>
        <taxon>Canidae</taxon>
        <taxon>Canis</taxon>
    </lineage>
</organism>
<reference evidence="2" key="1">
    <citation type="submission" date="2025-08" db="UniProtKB">
        <authorList>
            <consortium name="Ensembl"/>
        </authorList>
    </citation>
    <scope>IDENTIFICATION</scope>
</reference>
<sequence>MSRKGEGGQRWGMTVPAWLETRGIWARPCVGIVGTLSLRSTHAVPVSGAPSAPRTAPGPRVGRSPAAVLKGSGPELSHLPPSPASLTCLGRSKGSRYSGVPLPSTLES</sequence>
<keyword evidence="3" id="KW-1185">Reference proteome</keyword>
<dbReference type="AlphaFoldDB" id="A0A8C0KAZ5"/>
<evidence type="ECO:0000256" key="1">
    <source>
        <dbReference type="SAM" id="MobiDB-lite"/>
    </source>
</evidence>
<reference evidence="2" key="2">
    <citation type="submission" date="2025-09" db="UniProtKB">
        <authorList>
            <consortium name="Ensembl"/>
        </authorList>
    </citation>
    <scope>IDENTIFICATION</scope>
</reference>
<name>A0A8C0KAZ5_CANLU</name>
<feature type="region of interest" description="Disordered" evidence="1">
    <location>
        <begin position="44"/>
        <end position="108"/>
    </location>
</feature>
<dbReference type="GeneTree" id="ENSGT01050000248484"/>
<evidence type="ECO:0000313" key="3">
    <source>
        <dbReference type="Proteomes" id="UP000694391"/>
    </source>
</evidence>